<protein>
    <submittedName>
        <fullName evidence="8">Amino acid adenylation domain-containing protein</fullName>
    </submittedName>
</protein>
<dbReference type="NCBIfam" id="TIGR01733">
    <property type="entry name" value="AA-adenyl-dom"/>
    <property type="match status" value="1"/>
</dbReference>
<evidence type="ECO:0000313" key="9">
    <source>
        <dbReference type="Proteomes" id="UP000262477"/>
    </source>
</evidence>
<dbReference type="FunFam" id="3.40.50.12780:FF:000012">
    <property type="entry name" value="Non-ribosomal peptide synthetase"/>
    <property type="match status" value="1"/>
</dbReference>
<dbReference type="InterPro" id="IPR000873">
    <property type="entry name" value="AMP-dep_synth/lig_dom"/>
</dbReference>
<dbReference type="GO" id="GO:0005829">
    <property type="term" value="C:cytosol"/>
    <property type="evidence" value="ECO:0007669"/>
    <property type="project" value="TreeGrafter"/>
</dbReference>
<feature type="domain" description="AMP-binding enzyme C-terminal" evidence="7">
    <location>
        <begin position="461"/>
        <end position="534"/>
    </location>
</feature>
<dbReference type="InterPro" id="IPR010071">
    <property type="entry name" value="AA_adenyl_dom"/>
</dbReference>
<dbReference type="PANTHER" id="PTHR45527:SF14">
    <property type="entry name" value="PLIPASTATIN SYNTHASE SUBUNIT B"/>
    <property type="match status" value="1"/>
</dbReference>
<dbReference type="CDD" id="cd05930">
    <property type="entry name" value="A_NRPS"/>
    <property type="match status" value="1"/>
</dbReference>
<dbReference type="PROSITE" id="PS00455">
    <property type="entry name" value="AMP_BINDING"/>
    <property type="match status" value="1"/>
</dbReference>
<dbReference type="PRINTS" id="PR00154">
    <property type="entry name" value="AMPBINDING"/>
</dbReference>
<dbReference type="PANTHER" id="PTHR45527">
    <property type="entry name" value="NONRIBOSOMAL PEPTIDE SYNTHETASE"/>
    <property type="match status" value="1"/>
</dbReference>
<feature type="domain" description="AMP-dependent synthetase/ligase" evidence="5">
    <location>
        <begin position="37"/>
        <end position="404"/>
    </location>
</feature>
<dbReference type="OrthoDB" id="2472181at2"/>
<feature type="region of interest" description="Disordered" evidence="4">
    <location>
        <begin position="1"/>
        <end position="22"/>
    </location>
</feature>
<dbReference type="Gene3D" id="2.30.38.10">
    <property type="entry name" value="Luciferase, Domain 3"/>
    <property type="match status" value="1"/>
</dbReference>
<evidence type="ECO:0000313" key="8">
    <source>
        <dbReference type="EMBL" id="REK87676.1"/>
    </source>
</evidence>
<dbReference type="InterPro" id="IPR045851">
    <property type="entry name" value="AMP-bd_C_sf"/>
</dbReference>
<reference evidence="8 9" key="1">
    <citation type="submission" date="2018-08" db="EMBL/GenBank/DDBJ databases">
        <title>Streptomyces NEAU-D10 sp. nov., a novel Actinomycete isolated from soil.</title>
        <authorList>
            <person name="Jin L."/>
        </authorList>
    </citation>
    <scope>NUCLEOTIDE SEQUENCE [LARGE SCALE GENOMIC DNA]</scope>
    <source>
        <strain evidence="8 9">NEAU-D10</strain>
    </source>
</reference>
<dbReference type="Gene3D" id="1.10.1200.10">
    <property type="entry name" value="ACP-like"/>
    <property type="match status" value="1"/>
</dbReference>
<keyword evidence="3" id="KW-0597">Phosphoprotein</keyword>
<dbReference type="Pfam" id="PF13193">
    <property type="entry name" value="AMP-binding_C"/>
    <property type="match status" value="1"/>
</dbReference>
<dbReference type="FunFam" id="3.40.50.980:FF:000001">
    <property type="entry name" value="Non-ribosomal peptide synthetase"/>
    <property type="match status" value="1"/>
</dbReference>
<name>A0A371PYV6_STRIH</name>
<feature type="compositionally biased region" description="Polar residues" evidence="4">
    <location>
        <begin position="57"/>
        <end position="72"/>
    </location>
</feature>
<feature type="domain" description="Carrier" evidence="6">
    <location>
        <begin position="578"/>
        <end position="636"/>
    </location>
</feature>
<proteinExistence type="predicted"/>
<dbReference type="SUPFAM" id="SSF47336">
    <property type="entry name" value="ACP-like"/>
    <property type="match status" value="1"/>
</dbReference>
<dbReference type="GO" id="GO:0031177">
    <property type="term" value="F:phosphopantetheine binding"/>
    <property type="evidence" value="ECO:0007669"/>
    <property type="project" value="TreeGrafter"/>
</dbReference>
<dbReference type="Gene3D" id="3.30.300.30">
    <property type="match status" value="1"/>
</dbReference>
<dbReference type="AlphaFoldDB" id="A0A371PYV6"/>
<evidence type="ECO:0000256" key="4">
    <source>
        <dbReference type="SAM" id="MobiDB-lite"/>
    </source>
</evidence>
<sequence length="650" mass="70071">MTKPARPADPEQPWRDCSVAGPTVEFDQEARIEDLLRQQVLRDPDRTAVVGPDFSGPDSSTGPDSAGPGSSLSYAELDRRSNRLARTLRAHGAGPGRPVAVAVERSCEMLVAVLATLKAGAAYVPVDLSYPEARIAYLLADSRAELVLARPGSPARVPEHCTVLDPYAPASYADDDSPVDRLGRSTDLAYVIYTSGSTGHPKGVMVEHRSVVNRLSWMQREYPLSAADVILQKTPIAFDVSVWELFWWMRAGARVHLLEPGGEKNPDRIMSAVERHGVTVLHFVPSMLNAFLEYAQATGQHRRLGGLRQVFASGEALTSHHVRRFHAVFGPLGGTELVNLYGPTEATVDVTHHRCADPDPARVPIGRPIDNTRLYVLDERLRPTPPGASGELCIAGVGLARGYLRREQLTAERFVADPFPGEDRVYRTGDLVRLRPDGAIEYLGRNDHQVKISGVRIELGEVEEALLRHPAVTGAVVVARSAPGGDPQLCAYVQSRTAVAAGELRRHLAQIVPAAMVPAHLVRLAAFPLTSNGKLDRAALPLPADADAARPAGTTPGEEAADHTGGHAARAPRWAERTIAAAWAKVLGVPAEQIRAEDNFFDLGGTSLGVLKVATELSGLLTLEDLMRQSDLGPLAETLRQARTTGHGVH</sequence>
<dbReference type="InterPro" id="IPR036736">
    <property type="entry name" value="ACP-like_sf"/>
</dbReference>
<feature type="region of interest" description="Disordered" evidence="4">
    <location>
        <begin position="546"/>
        <end position="571"/>
    </location>
</feature>
<dbReference type="GO" id="GO:0043041">
    <property type="term" value="P:amino acid activation for nonribosomal peptide biosynthetic process"/>
    <property type="evidence" value="ECO:0007669"/>
    <property type="project" value="TreeGrafter"/>
</dbReference>
<organism evidence="8 9">
    <name type="scientific">Streptomyces inhibens</name>
    <dbReference type="NCBI Taxonomy" id="2293571"/>
    <lineage>
        <taxon>Bacteria</taxon>
        <taxon>Bacillati</taxon>
        <taxon>Actinomycetota</taxon>
        <taxon>Actinomycetes</taxon>
        <taxon>Kitasatosporales</taxon>
        <taxon>Streptomycetaceae</taxon>
        <taxon>Streptomyces</taxon>
    </lineage>
</organism>
<comment type="caution">
    <text evidence="8">The sequence shown here is derived from an EMBL/GenBank/DDBJ whole genome shotgun (WGS) entry which is preliminary data.</text>
</comment>
<dbReference type="FunFam" id="3.40.50.980:FF:000002">
    <property type="entry name" value="Enterobactin synthetase component F"/>
    <property type="match status" value="1"/>
</dbReference>
<evidence type="ECO:0000259" key="7">
    <source>
        <dbReference type="Pfam" id="PF13193"/>
    </source>
</evidence>
<dbReference type="Pfam" id="PF00501">
    <property type="entry name" value="AMP-binding"/>
    <property type="match status" value="1"/>
</dbReference>
<dbReference type="RefSeq" id="WP_128509551.1">
    <property type="nucleotide sequence ID" value="NZ_QUAC01000205.1"/>
</dbReference>
<dbReference type="GO" id="GO:0044550">
    <property type="term" value="P:secondary metabolite biosynthetic process"/>
    <property type="evidence" value="ECO:0007669"/>
    <property type="project" value="UniProtKB-ARBA"/>
</dbReference>
<dbReference type="InterPro" id="IPR025110">
    <property type="entry name" value="AMP-bd_C"/>
</dbReference>
<accession>A0A371PYV6</accession>
<dbReference type="FunFam" id="2.30.38.10:FF:000001">
    <property type="entry name" value="Non-ribosomal peptide synthetase PvdI"/>
    <property type="match status" value="1"/>
</dbReference>
<dbReference type="Proteomes" id="UP000262477">
    <property type="component" value="Unassembled WGS sequence"/>
</dbReference>
<keyword evidence="2" id="KW-0596">Phosphopantetheine</keyword>
<evidence type="ECO:0000256" key="1">
    <source>
        <dbReference type="ARBA" id="ARBA00001957"/>
    </source>
</evidence>
<comment type="cofactor">
    <cofactor evidence="1">
        <name>pantetheine 4'-phosphate</name>
        <dbReference type="ChEBI" id="CHEBI:47942"/>
    </cofactor>
</comment>
<dbReference type="InterPro" id="IPR009081">
    <property type="entry name" value="PP-bd_ACP"/>
</dbReference>
<gene>
    <name evidence="8" type="ORF">DY245_25470</name>
</gene>
<evidence type="ECO:0000256" key="3">
    <source>
        <dbReference type="ARBA" id="ARBA00022553"/>
    </source>
</evidence>
<dbReference type="FunFam" id="3.30.300.30:FF:000010">
    <property type="entry name" value="Enterobactin synthetase component F"/>
    <property type="match status" value="1"/>
</dbReference>
<keyword evidence="9" id="KW-1185">Reference proteome</keyword>
<dbReference type="EMBL" id="QUAC01000205">
    <property type="protein sequence ID" value="REK87676.1"/>
    <property type="molecule type" value="Genomic_DNA"/>
</dbReference>
<feature type="region of interest" description="Disordered" evidence="4">
    <location>
        <begin position="42"/>
        <end position="72"/>
    </location>
</feature>
<evidence type="ECO:0000259" key="6">
    <source>
        <dbReference type="Pfam" id="PF00550"/>
    </source>
</evidence>
<dbReference type="Pfam" id="PF00550">
    <property type="entry name" value="PP-binding"/>
    <property type="match status" value="1"/>
</dbReference>
<dbReference type="SUPFAM" id="SSF56801">
    <property type="entry name" value="Acetyl-CoA synthetase-like"/>
    <property type="match status" value="1"/>
</dbReference>
<dbReference type="Gene3D" id="3.40.50.980">
    <property type="match status" value="2"/>
</dbReference>
<evidence type="ECO:0000259" key="5">
    <source>
        <dbReference type="Pfam" id="PF00501"/>
    </source>
</evidence>
<dbReference type="InterPro" id="IPR020459">
    <property type="entry name" value="AMP-binding"/>
</dbReference>
<evidence type="ECO:0000256" key="2">
    <source>
        <dbReference type="ARBA" id="ARBA00022450"/>
    </source>
</evidence>
<feature type="compositionally biased region" description="Basic and acidic residues" evidence="4">
    <location>
        <begin position="1"/>
        <end position="14"/>
    </location>
</feature>
<dbReference type="InterPro" id="IPR020845">
    <property type="entry name" value="AMP-binding_CS"/>
</dbReference>